<dbReference type="Proteomes" id="UP000255334">
    <property type="component" value="Unassembled WGS sequence"/>
</dbReference>
<evidence type="ECO:0000313" key="2">
    <source>
        <dbReference type="EMBL" id="RDS81392.1"/>
    </source>
</evidence>
<feature type="chain" id="PRO_5016985713" evidence="1">
    <location>
        <begin position="21"/>
        <end position="333"/>
    </location>
</feature>
<dbReference type="InterPro" id="IPR051200">
    <property type="entry name" value="Host-pathogen_enzymatic-act"/>
</dbReference>
<dbReference type="EMBL" id="QRBF01000007">
    <property type="protein sequence ID" value="RDS81392.1"/>
    <property type="molecule type" value="Genomic_DNA"/>
</dbReference>
<evidence type="ECO:0000256" key="1">
    <source>
        <dbReference type="SAM" id="SignalP"/>
    </source>
</evidence>
<keyword evidence="1" id="KW-0732">Signal</keyword>
<dbReference type="OrthoDB" id="7187796at2"/>
<reference evidence="2 3" key="1">
    <citation type="submission" date="2018-07" db="EMBL/GenBank/DDBJ databases">
        <title>Dyella monticola sp. nov. and Dyella psychrodurans sp. nov. isolated from monsoon evergreen broad-leaved forest soil of Dinghu Mountain, China.</title>
        <authorList>
            <person name="Gao Z."/>
            <person name="Qiu L."/>
        </authorList>
    </citation>
    <scope>NUCLEOTIDE SEQUENCE [LARGE SCALE GENOMIC DNA]</scope>
    <source>
        <strain evidence="2 3">4MSK11</strain>
    </source>
</reference>
<evidence type="ECO:0000313" key="3">
    <source>
        <dbReference type="Proteomes" id="UP000255334"/>
    </source>
</evidence>
<dbReference type="PANTHER" id="PTHR47197">
    <property type="entry name" value="PROTEIN NIRF"/>
    <property type="match status" value="1"/>
</dbReference>
<proteinExistence type="predicted"/>
<dbReference type="AlphaFoldDB" id="A0A370WZ53"/>
<dbReference type="PANTHER" id="PTHR47197:SF3">
    <property type="entry name" value="DIHYDRO-HEME D1 DEHYDROGENASE"/>
    <property type="match status" value="1"/>
</dbReference>
<dbReference type="Gene3D" id="2.130.10.10">
    <property type="entry name" value="YVTN repeat-like/Quinoprotein amine dehydrogenase"/>
    <property type="match status" value="2"/>
</dbReference>
<feature type="signal peptide" evidence="1">
    <location>
        <begin position="1"/>
        <end position="20"/>
    </location>
</feature>
<organism evidence="2 3">
    <name type="scientific">Dyella psychrodurans</name>
    <dbReference type="NCBI Taxonomy" id="1927960"/>
    <lineage>
        <taxon>Bacteria</taxon>
        <taxon>Pseudomonadati</taxon>
        <taxon>Pseudomonadota</taxon>
        <taxon>Gammaproteobacteria</taxon>
        <taxon>Lysobacterales</taxon>
        <taxon>Rhodanobacteraceae</taxon>
        <taxon>Dyella</taxon>
    </lineage>
</organism>
<protein>
    <submittedName>
        <fullName evidence="2">YncE family protein</fullName>
    </submittedName>
</protein>
<comment type="caution">
    <text evidence="2">The sequence shown here is derived from an EMBL/GenBank/DDBJ whole genome shotgun (WGS) entry which is preliminary data.</text>
</comment>
<dbReference type="RefSeq" id="WP_115479297.1">
    <property type="nucleotide sequence ID" value="NZ_QRBF01000007.1"/>
</dbReference>
<sequence length="333" mass="34742">MKRMALVLASLMATSAACMAAAAPSTYGVLQRYVLGGEGKWDYLTFDAGTNRLYIARGNRVMVMDTSSGKLVGEVPGAIGAHRVVLVAQQHRGYVSNGHGNSVMPFDLATLKPQPAIAITGKGPDAMLFDEASGKLWTFNGHSNSASEIDPVTQKEAGSVMLPGKPEFAVTDNHGHIYVNLEDTSKIAEIDAHAGKVIASWSLTPCEGPTGLAIDVKHARLFSACANQHLVVMDANDGHRVAVLPIGNDPDAAGYDARAGVVYSSNADGTLTVIRQDDADHYAVIANVATAKGARTLAVDEGTHHVYLAAPDVAEKGQGASQASFGVLVVGAP</sequence>
<dbReference type="SUPFAM" id="SSF51004">
    <property type="entry name" value="C-terminal (heme d1) domain of cytochrome cd1-nitrite reductase"/>
    <property type="match status" value="1"/>
</dbReference>
<dbReference type="PROSITE" id="PS51257">
    <property type="entry name" value="PROKAR_LIPOPROTEIN"/>
    <property type="match status" value="1"/>
</dbReference>
<name>A0A370WZ53_9GAMM</name>
<gene>
    <name evidence="2" type="ORF">DWU99_17105</name>
</gene>
<keyword evidence="3" id="KW-1185">Reference proteome</keyword>
<dbReference type="InterPro" id="IPR015943">
    <property type="entry name" value="WD40/YVTN_repeat-like_dom_sf"/>
</dbReference>
<dbReference type="InterPro" id="IPR011048">
    <property type="entry name" value="Haem_d1_sf"/>
</dbReference>
<accession>A0A370WZ53</accession>